<evidence type="ECO:0000313" key="4">
    <source>
        <dbReference type="Proteomes" id="UP000253094"/>
    </source>
</evidence>
<proteinExistence type="predicted"/>
<evidence type="ECO:0000313" key="3">
    <source>
        <dbReference type="EMBL" id="RCG22477.1"/>
    </source>
</evidence>
<dbReference type="EMBL" id="QOIL01000028">
    <property type="protein sequence ID" value="RCG22477.1"/>
    <property type="molecule type" value="Genomic_DNA"/>
</dbReference>
<feature type="region of interest" description="Disordered" evidence="1">
    <location>
        <begin position="75"/>
        <end position="98"/>
    </location>
</feature>
<keyword evidence="2" id="KW-1133">Transmembrane helix</keyword>
<feature type="transmembrane region" description="Helical" evidence="2">
    <location>
        <begin position="17"/>
        <end position="39"/>
    </location>
</feature>
<dbReference type="AlphaFoldDB" id="A0A367EYL0"/>
<keyword evidence="2" id="KW-0472">Membrane</keyword>
<accession>A0A367EYL0</accession>
<protein>
    <submittedName>
        <fullName evidence="3">DUF2530 domain-containing protein</fullName>
    </submittedName>
</protein>
<evidence type="ECO:0000256" key="1">
    <source>
        <dbReference type="SAM" id="MobiDB-lite"/>
    </source>
</evidence>
<dbReference type="Proteomes" id="UP000253094">
    <property type="component" value="Unassembled WGS sequence"/>
</dbReference>
<dbReference type="InterPro" id="IPR019681">
    <property type="entry name" value="DUF2530"/>
</dbReference>
<reference evidence="3 4" key="1">
    <citation type="submission" date="2018-06" db="EMBL/GenBank/DDBJ databases">
        <title>Sphaerisporangium craniellae sp. nov., isolated from a marine sponge in the South China Sea.</title>
        <authorList>
            <person name="Li L."/>
        </authorList>
    </citation>
    <scope>NUCLEOTIDE SEQUENCE [LARGE SCALE GENOMIC DNA]</scope>
    <source>
        <strain evidence="3 4">CCTCC AA 208026</strain>
    </source>
</reference>
<sequence length="98" mass="10389">MNEPSPPDPAPLETNDIAAILAGTGLWIVALVVLLALGIPPEDRWWIWTCVAGVGLGLFGMFYVWRRDRRAAARAQAPAGDGSSRVSERASDGGSGRS</sequence>
<keyword evidence="2" id="KW-0812">Transmembrane</keyword>
<name>A0A367EYL0_9ACTN</name>
<feature type="transmembrane region" description="Helical" evidence="2">
    <location>
        <begin position="45"/>
        <end position="65"/>
    </location>
</feature>
<gene>
    <name evidence="3" type="ORF">DQ384_35425</name>
</gene>
<comment type="caution">
    <text evidence="3">The sequence shown here is derived from an EMBL/GenBank/DDBJ whole genome shotgun (WGS) entry which is preliminary data.</text>
</comment>
<evidence type="ECO:0000256" key="2">
    <source>
        <dbReference type="SAM" id="Phobius"/>
    </source>
</evidence>
<keyword evidence="4" id="KW-1185">Reference proteome</keyword>
<organism evidence="3 4">
    <name type="scientific">Sphaerisporangium album</name>
    <dbReference type="NCBI Taxonomy" id="509200"/>
    <lineage>
        <taxon>Bacteria</taxon>
        <taxon>Bacillati</taxon>
        <taxon>Actinomycetota</taxon>
        <taxon>Actinomycetes</taxon>
        <taxon>Streptosporangiales</taxon>
        <taxon>Streptosporangiaceae</taxon>
        <taxon>Sphaerisporangium</taxon>
    </lineage>
</organism>
<dbReference type="RefSeq" id="WP_114033316.1">
    <property type="nucleotide sequence ID" value="NZ_QOIL01000028.1"/>
</dbReference>
<dbReference type="Pfam" id="PF10745">
    <property type="entry name" value="DUF2530"/>
    <property type="match status" value="1"/>
</dbReference>